<evidence type="ECO:0000313" key="12">
    <source>
        <dbReference type="Proteomes" id="UP001501671"/>
    </source>
</evidence>
<accession>A0ABP8HQA6</accession>
<keyword evidence="8" id="KW-0997">Cell inner membrane</keyword>
<gene>
    <name evidence="8" type="primary">ftsL</name>
    <name evidence="11" type="ORF">GCM10023144_44770</name>
</gene>
<keyword evidence="7 8" id="KW-0131">Cell cycle</keyword>
<comment type="subcellular location">
    <subcellularLocation>
        <location evidence="8">Cell inner membrane</location>
        <topology evidence="8">Single-pass type II membrane protein</topology>
    </subcellularLocation>
    <subcellularLocation>
        <location evidence="1">Cell membrane</location>
        <topology evidence="1">Single-pass type II membrane protein</topology>
    </subcellularLocation>
    <text evidence="8">Localizes to the division septum where it forms a ring structure.</text>
</comment>
<organism evidence="11 12">
    <name type="scientific">Pigmentiphaga soli</name>
    <dbReference type="NCBI Taxonomy" id="1007095"/>
    <lineage>
        <taxon>Bacteria</taxon>
        <taxon>Pseudomonadati</taxon>
        <taxon>Pseudomonadota</taxon>
        <taxon>Betaproteobacteria</taxon>
        <taxon>Burkholderiales</taxon>
        <taxon>Alcaligenaceae</taxon>
        <taxon>Pigmentiphaga</taxon>
    </lineage>
</organism>
<evidence type="ECO:0000256" key="6">
    <source>
        <dbReference type="ARBA" id="ARBA00023136"/>
    </source>
</evidence>
<dbReference type="HAMAP" id="MF_00910">
    <property type="entry name" value="FtsL"/>
    <property type="match status" value="1"/>
</dbReference>
<comment type="subunit">
    <text evidence="8">Part of a complex composed of FtsB, FtsL and FtsQ.</text>
</comment>
<comment type="similarity">
    <text evidence="8">Belongs to the FtsL family.</text>
</comment>
<keyword evidence="6 8" id="KW-0472">Membrane</keyword>
<name>A0ABP8HQA6_9BURK</name>
<evidence type="ECO:0000256" key="8">
    <source>
        <dbReference type="HAMAP-Rule" id="MF_00910"/>
    </source>
</evidence>
<keyword evidence="5 8" id="KW-1133">Transmembrane helix</keyword>
<evidence type="ECO:0000256" key="10">
    <source>
        <dbReference type="SAM" id="MobiDB-lite"/>
    </source>
</evidence>
<feature type="compositionally biased region" description="Low complexity" evidence="10">
    <location>
        <begin position="100"/>
        <end position="118"/>
    </location>
</feature>
<keyword evidence="2 8" id="KW-1003">Cell membrane</keyword>
<keyword evidence="4 8" id="KW-0812">Transmembrane</keyword>
<feature type="region of interest" description="Disordered" evidence="10">
    <location>
        <begin position="94"/>
        <end position="118"/>
    </location>
</feature>
<sequence>MSRLLFILVIALVGCGLSLVSSQYKARSLFAELEQAQGVARDLDVEWRQLQLEQTDHAKHALIDDVARKALKMEPVTPARTIYLSQRADAGGAPRLLPYGAPGTPPAGARPGTPGAQR</sequence>
<dbReference type="PANTHER" id="PTHR37479">
    <property type="entry name" value="CELL DIVISION PROTEIN FTSL"/>
    <property type="match status" value="1"/>
</dbReference>
<evidence type="ECO:0000256" key="1">
    <source>
        <dbReference type="ARBA" id="ARBA00004401"/>
    </source>
</evidence>
<keyword evidence="3 8" id="KW-0132">Cell division</keyword>
<evidence type="ECO:0000256" key="4">
    <source>
        <dbReference type="ARBA" id="ARBA00022692"/>
    </source>
</evidence>
<protein>
    <recommendedName>
        <fullName evidence="8 9">Cell division protein FtsL</fullName>
    </recommendedName>
</protein>
<dbReference type="InterPro" id="IPR011922">
    <property type="entry name" value="Cell_div_FtsL"/>
</dbReference>
<dbReference type="Pfam" id="PF04999">
    <property type="entry name" value="FtsL"/>
    <property type="match status" value="1"/>
</dbReference>
<dbReference type="PANTHER" id="PTHR37479:SF1">
    <property type="entry name" value="CELL DIVISION PROTEIN FTSL"/>
    <property type="match status" value="1"/>
</dbReference>
<dbReference type="Proteomes" id="UP001501671">
    <property type="component" value="Unassembled WGS sequence"/>
</dbReference>
<dbReference type="NCBIfam" id="TIGR02209">
    <property type="entry name" value="ftsL_broad"/>
    <property type="match status" value="1"/>
</dbReference>
<reference evidence="12" key="1">
    <citation type="journal article" date="2019" name="Int. J. Syst. Evol. Microbiol.">
        <title>The Global Catalogue of Microorganisms (GCM) 10K type strain sequencing project: providing services to taxonomists for standard genome sequencing and annotation.</title>
        <authorList>
            <consortium name="The Broad Institute Genomics Platform"/>
            <consortium name="The Broad Institute Genome Sequencing Center for Infectious Disease"/>
            <person name="Wu L."/>
            <person name="Ma J."/>
        </authorList>
    </citation>
    <scope>NUCLEOTIDE SEQUENCE [LARGE SCALE GENOMIC DNA]</scope>
    <source>
        <strain evidence="12">JCM 17666</strain>
    </source>
</reference>
<dbReference type="EMBL" id="BAABFO010000034">
    <property type="protein sequence ID" value="GAA4342604.1"/>
    <property type="molecule type" value="Genomic_DNA"/>
</dbReference>
<evidence type="ECO:0000256" key="3">
    <source>
        <dbReference type="ARBA" id="ARBA00022618"/>
    </source>
</evidence>
<comment type="function">
    <text evidence="8">Essential cell division protein. May link together the upstream cell division proteins, which are predominantly cytoplasmic, with the downstream cell division proteins, which are predominantly periplasmic.</text>
</comment>
<proteinExistence type="inferred from homology"/>
<evidence type="ECO:0000256" key="7">
    <source>
        <dbReference type="ARBA" id="ARBA00023306"/>
    </source>
</evidence>
<keyword evidence="12" id="KW-1185">Reference proteome</keyword>
<evidence type="ECO:0000256" key="5">
    <source>
        <dbReference type="ARBA" id="ARBA00022989"/>
    </source>
</evidence>
<dbReference type="PROSITE" id="PS51257">
    <property type="entry name" value="PROKAR_LIPOPROTEIN"/>
    <property type="match status" value="1"/>
</dbReference>
<evidence type="ECO:0000256" key="9">
    <source>
        <dbReference type="NCBIfam" id="TIGR02209"/>
    </source>
</evidence>
<evidence type="ECO:0000256" key="2">
    <source>
        <dbReference type="ARBA" id="ARBA00022475"/>
    </source>
</evidence>
<comment type="caution">
    <text evidence="11">The sequence shown here is derived from an EMBL/GenBank/DDBJ whole genome shotgun (WGS) entry which is preliminary data.</text>
</comment>
<evidence type="ECO:0000313" key="11">
    <source>
        <dbReference type="EMBL" id="GAA4342604.1"/>
    </source>
</evidence>
<dbReference type="RefSeq" id="WP_345252165.1">
    <property type="nucleotide sequence ID" value="NZ_BAABFO010000034.1"/>
</dbReference>